<proteinExistence type="predicted"/>
<name>A0A1F5E9A8_9BACT</name>
<dbReference type="AlphaFoldDB" id="A0A1F5E9A8"/>
<organism evidence="1 2">
    <name type="scientific">Candidatus Berkelbacteria bacterium RIFOXYA2_FULL_43_10</name>
    <dbReference type="NCBI Taxonomy" id="1797472"/>
    <lineage>
        <taxon>Bacteria</taxon>
        <taxon>Candidatus Berkelbacteria</taxon>
    </lineage>
</organism>
<gene>
    <name evidence="1" type="ORF">A2215_01360</name>
</gene>
<evidence type="ECO:0000313" key="1">
    <source>
        <dbReference type="EMBL" id="OGD63968.1"/>
    </source>
</evidence>
<evidence type="ECO:0000313" key="2">
    <source>
        <dbReference type="Proteomes" id="UP000178583"/>
    </source>
</evidence>
<dbReference type="EMBL" id="MEZY01000028">
    <property type="protein sequence ID" value="OGD63968.1"/>
    <property type="molecule type" value="Genomic_DNA"/>
</dbReference>
<dbReference type="Proteomes" id="UP000178583">
    <property type="component" value="Unassembled WGS sequence"/>
</dbReference>
<accession>A0A1F5E9A8</accession>
<sequence>MSRVFLLLGKNYGIFYMRQISPQLCKEPAMNVRNVLLSAPTDPAKCPNVMEVFIHLMDLIHAQAYVTFGMEIQPTEAKDALVEAVNQRVADYARYIDGFLREHA</sequence>
<protein>
    <submittedName>
        <fullName evidence="1">Uncharacterized protein</fullName>
    </submittedName>
</protein>
<reference evidence="1 2" key="1">
    <citation type="journal article" date="2016" name="Nat. Commun.">
        <title>Thousands of microbial genomes shed light on interconnected biogeochemical processes in an aquifer system.</title>
        <authorList>
            <person name="Anantharaman K."/>
            <person name="Brown C.T."/>
            <person name="Hug L.A."/>
            <person name="Sharon I."/>
            <person name="Castelle C.J."/>
            <person name="Probst A.J."/>
            <person name="Thomas B.C."/>
            <person name="Singh A."/>
            <person name="Wilkins M.J."/>
            <person name="Karaoz U."/>
            <person name="Brodie E.L."/>
            <person name="Williams K.H."/>
            <person name="Hubbard S.S."/>
            <person name="Banfield J.F."/>
        </authorList>
    </citation>
    <scope>NUCLEOTIDE SEQUENCE [LARGE SCALE GENOMIC DNA]</scope>
</reference>
<comment type="caution">
    <text evidence="1">The sequence shown here is derived from an EMBL/GenBank/DDBJ whole genome shotgun (WGS) entry which is preliminary data.</text>
</comment>